<feature type="region of interest" description="Disordered" evidence="1">
    <location>
        <begin position="1"/>
        <end position="20"/>
    </location>
</feature>
<protein>
    <submittedName>
        <fullName evidence="2">CAZy families GH94 protein</fullName>
    </submittedName>
</protein>
<proteinExistence type="predicted"/>
<sequence length="42" mass="4938">MPRQVYYHGDTNRLTTDPQTRNYLQDGLGMIFIAPEKPVPRF</sequence>
<name>A0A060C048_9PEZI</name>
<reference evidence="2" key="1">
    <citation type="journal article" date="2013" name="Environ. Microbiol.">
        <title>Seasonally variable intestinal metagenomes of the red palm weevil (Rhynchophorus ferrugineus).</title>
        <authorList>
            <person name="Jia S."/>
            <person name="Zhang X."/>
            <person name="Zhang G."/>
            <person name="Yin A."/>
            <person name="Zhang S."/>
            <person name="Li F."/>
            <person name="Wang L."/>
            <person name="Zhao D."/>
            <person name="Yun Q."/>
            <person name="Tala"/>
            <person name="Wang J."/>
            <person name="Sun G."/>
            <person name="Baabdullah M."/>
            <person name="Yu X."/>
            <person name="Hu S."/>
            <person name="Al-Mssallem I.S."/>
            <person name="Yu J."/>
        </authorList>
    </citation>
    <scope>NUCLEOTIDE SEQUENCE</scope>
</reference>
<accession>A0A060C048</accession>
<organism evidence="2">
    <name type="scientific">uncultured Podospora</name>
    <dbReference type="NCBI Taxonomy" id="613079"/>
    <lineage>
        <taxon>Eukaryota</taxon>
        <taxon>Fungi</taxon>
        <taxon>Dikarya</taxon>
        <taxon>Ascomycota</taxon>
        <taxon>Pezizomycotina</taxon>
        <taxon>Sordariomycetes</taxon>
        <taxon>Sordariomycetidae</taxon>
        <taxon>Sordariales</taxon>
        <taxon>Lasiosphaeriaceae</taxon>
        <taxon>environmental samples</taxon>
    </lineage>
</organism>
<dbReference type="AlphaFoldDB" id="A0A060C048"/>
<evidence type="ECO:0000256" key="1">
    <source>
        <dbReference type="SAM" id="MobiDB-lite"/>
    </source>
</evidence>
<dbReference type="EMBL" id="KF121031">
    <property type="protein sequence ID" value="AIA88312.1"/>
    <property type="molecule type" value="Genomic_DNA"/>
</dbReference>
<evidence type="ECO:0000313" key="2">
    <source>
        <dbReference type="EMBL" id="AIA88312.1"/>
    </source>
</evidence>